<proteinExistence type="predicted"/>
<evidence type="ECO:0000313" key="2">
    <source>
        <dbReference type="EMBL" id="ADW18117.1"/>
    </source>
</evidence>
<dbReference type="RefSeq" id="WP_015724657.1">
    <property type="nucleotide sequence ID" value="NC_014972.1"/>
</dbReference>
<dbReference type="PANTHER" id="PTHR36445">
    <property type="entry name" value="GTP CYCLOHYDROLASE MPTA"/>
    <property type="match status" value="1"/>
</dbReference>
<dbReference type="PANTHER" id="PTHR36445:SF1">
    <property type="entry name" value="GTP CYCLOHYDROLASE MPTA"/>
    <property type="match status" value="1"/>
</dbReference>
<reference evidence="2 3" key="1">
    <citation type="journal article" date="2011" name="Stand. Genomic Sci.">
        <title>Complete genome sequence of Desulfobulbus propionicus type strain (1pr3).</title>
        <authorList>
            <person name="Pagani I."/>
            <person name="Lapidus A."/>
            <person name="Nolan M."/>
            <person name="Lucas S."/>
            <person name="Hammon N."/>
            <person name="Deshpande S."/>
            <person name="Cheng J.F."/>
            <person name="Chertkov O."/>
            <person name="Davenport K."/>
            <person name="Tapia R."/>
            <person name="Han C."/>
            <person name="Goodwin L."/>
            <person name="Pitluck S."/>
            <person name="Liolios K."/>
            <person name="Mavromatis K."/>
            <person name="Ivanova N."/>
            <person name="Mikhailova N."/>
            <person name="Pati A."/>
            <person name="Chen A."/>
            <person name="Palaniappan K."/>
            <person name="Land M."/>
            <person name="Hauser L."/>
            <person name="Chang Y.J."/>
            <person name="Jeffries C.D."/>
            <person name="Detter J.C."/>
            <person name="Brambilla E."/>
            <person name="Kannan K.P."/>
            <person name="Djao O.D."/>
            <person name="Rohde M."/>
            <person name="Pukall R."/>
            <person name="Spring S."/>
            <person name="Goker M."/>
            <person name="Sikorski J."/>
            <person name="Woyke T."/>
            <person name="Bristow J."/>
            <person name="Eisen J.A."/>
            <person name="Markowitz V."/>
            <person name="Hugenholtz P."/>
            <person name="Kyrpides N.C."/>
            <person name="Klenk H.P."/>
        </authorList>
    </citation>
    <scope>NUCLEOTIDE SEQUENCE [LARGE SCALE GENOMIC DNA]</scope>
    <source>
        <strain evidence="3">ATCC 33891 / DSM 2032 / 1pr3</strain>
    </source>
</reference>
<dbReference type="KEGG" id="dpr:Despr_1969"/>
<keyword evidence="1 2" id="KW-0378">Hydrolase</keyword>
<dbReference type="GO" id="GO:0003934">
    <property type="term" value="F:GTP cyclohydrolase I activity"/>
    <property type="evidence" value="ECO:0007669"/>
    <property type="project" value="UniProtKB-EC"/>
</dbReference>
<gene>
    <name evidence="2" type="ordered locus">Despr_1969</name>
</gene>
<dbReference type="Proteomes" id="UP000006365">
    <property type="component" value="Chromosome"/>
</dbReference>
<dbReference type="Gene3D" id="3.10.270.10">
    <property type="entry name" value="Urate Oxidase"/>
    <property type="match status" value="1"/>
</dbReference>
<evidence type="ECO:0000256" key="1">
    <source>
        <dbReference type="ARBA" id="ARBA00022801"/>
    </source>
</evidence>
<accession>A0A7U4DPL5</accession>
<dbReference type="EMBL" id="CP002364">
    <property type="protein sequence ID" value="ADW18117.1"/>
    <property type="molecule type" value="Genomic_DNA"/>
</dbReference>
<sequence length="246" mass="27594">MKDIQSSPDSRRINIRKVGVKTIHYPIIVLDKEKKTQQTVARVNMYVNLPHRFKGTHMSRFVEILNQFHGAFNLKTFHLILEEMKQRLDAEAAHLEIDFPYFRSTGQTQRSPGMDRYDCRLHGSLARALDLVVEVDVPVGWPQPPASFSGLWGMVTVAVRMKSFLWIEDLIALVEEAVVARPVQAETVEAVCSRVSDGLQASQAFQWYKVVVKNIASGYSAFAATEWPESTGNGWTCVTPSDVAGG</sequence>
<evidence type="ECO:0000313" key="3">
    <source>
        <dbReference type="Proteomes" id="UP000006365"/>
    </source>
</evidence>
<keyword evidence="3" id="KW-1185">Reference proteome</keyword>
<dbReference type="Pfam" id="PF02649">
    <property type="entry name" value="GCHY-1"/>
    <property type="match status" value="1"/>
</dbReference>
<organism evidence="2 3">
    <name type="scientific">Desulfobulbus propionicus (strain ATCC 33891 / DSM 2032 / VKM B-1956 / 1pr3)</name>
    <dbReference type="NCBI Taxonomy" id="577650"/>
    <lineage>
        <taxon>Bacteria</taxon>
        <taxon>Pseudomonadati</taxon>
        <taxon>Thermodesulfobacteriota</taxon>
        <taxon>Desulfobulbia</taxon>
        <taxon>Desulfobulbales</taxon>
        <taxon>Desulfobulbaceae</taxon>
        <taxon>Desulfobulbus</taxon>
    </lineage>
</organism>
<dbReference type="AlphaFoldDB" id="A0A7U4DPL5"/>
<dbReference type="InterPro" id="IPR003801">
    <property type="entry name" value="GTP_cyclohydrolase_FolE2/MptA"/>
</dbReference>
<protein>
    <submittedName>
        <fullName evidence="2">GTP cyclohydrolase I</fullName>
        <ecNumber evidence="2">3.5.4.16</ecNumber>
    </submittedName>
</protein>
<dbReference type="EC" id="3.5.4.16" evidence="2"/>
<name>A0A7U4DPL5_DESPD</name>